<evidence type="ECO:0000256" key="2">
    <source>
        <dbReference type="ARBA" id="ARBA00023015"/>
    </source>
</evidence>
<dbReference type="SMART" id="SM00448">
    <property type="entry name" value="REC"/>
    <property type="match status" value="1"/>
</dbReference>
<evidence type="ECO:0000259" key="7">
    <source>
        <dbReference type="PROSITE" id="PS50110"/>
    </source>
</evidence>
<dbReference type="SUPFAM" id="SSF46894">
    <property type="entry name" value="C-terminal effector domain of the bipartite response regulators"/>
    <property type="match status" value="1"/>
</dbReference>
<dbReference type="PROSITE" id="PS00622">
    <property type="entry name" value="HTH_LUXR_1"/>
    <property type="match status" value="1"/>
</dbReference>
<keyword evidence="2" id="KW-0805">Transcription regulation</keyword>
<dbReference type="PROSITE" id="PS50043">
    <property type="entry name" value="HTH_LUXR_2"/>
    <property type="match status" value="1"/>
</dbReference>
<dbReference type="CDD" id="cd17535">
    <property type="entry name" value="REC_NarL-like"/>
    <property type="match status" value="1"/>
</dbReference>
<evidence type="ECO:0000256" key="3">
    <source>
        <dbReference type="ARBA" id="ARBA00023125"/>
    </source>
</evidence>
<dbReference type="EMBL" id="CP061274">
    <property type="protein sequence ID" value="QOD42922.1"/>
    <property type="molecule type" value="Genomic_DNA"/>
</dbReference>
<name>A0A7L7YZP8_9MICO</name>
<dbReference type="InterPro" id="IPR058245">
    <property type="entry name" value="NreC/VraR/RcsB-like_REC"/>
</dbReference>
<dbReference type="PRINTS" id="PR00038">
    <property type="entry name" value="HTHLUXR"/>
</dbReference>
<dbReference type="GO" id="GO:0003677">
    <property type="term" value="F:DNA binding"/>
    <property type="evidence" value="ECO:0007669"/>
    <property type="project" value="UniProtKB-KW"/>
</dbReference>
<keyword evidence="3" id="KW-0238">DNA-binding</keyword>
<dbReference type="SUPFAM" id="SSF52172">
    <property type="entry name" value="CheY-like"/>
    <property type="match status" value="1"/>
</dbReference>
<dbReference type="AlphaFoldDB" id="A0A7L7YZP8"/>
<dbReference type="PANTHER" id="PTHR43214:SF24">
    <property type="entry name" value="TRANSCRIPTIONAL REGULATORY PROTEIN NARL-RELATED"/>
    <property type="match status" value="1"/>
</dbReference>
<dbReference type="InterPro" id="IPR001789">
    <property type="entry name" value="Sig_transdc_resp-reg_receiver"/>
</dbReference>
<feature type="domain" description="Response regulatory" evidence="7">
    <location>
        <begin position="21"/>
        <end position="139"/>
    </location>
</feature>
<dbReference type="PANTHER" id="PTHR43214">
    <property type="entry name" value="TWO-COMPONENT RESPONSE REGULATOR"/>
    <property type="match status" value="1"/>
</dbReference>
<evidence type="ECO:0000259" key="6">
    <source>
        <dbReference type="PROSITE" id="PS50043"/>
    </source>
</evidence>
<evidence type="ECO:0000256" key="5">
    <source>
        <dbReference type="PROSITE-ProRule" id="PRU00169"/>
    </source>
</evidence>
<dbReference type="InterPro" id="IPR039420">
    <property type="entry name" value="WalR-like"/>
</dbReference>
<dbReference type="Gene3D" id="3.40.50.2300">
    <property type="match status" value="1"/>
</dbReference>
<dbReference type="PROSITE" id="PS50110">
    <property type="entry name" value="RESPONSE_REGULATORY"/>
    <property type="match status" value="1"/>
</dbReference>
<keyword evidence="1 5" id="KW-0597">Phosphoprotein</keyword>
<sequence length="236" mass="25468">MADDPSARRDHPVSDAPAPIRVVVVDDQSLVRDGFARIVDAQRDMVSVAVCADGEQAVARVAELRPDVVLMDVRMPVLDGIEATRRLVADGHVPPTRILGLTTHDTDAYALRMLRAGAVGFLLKDSTAVQLVDAIRSVHNGTFAASLSTTQRLLDRLAVEQAAPPAPDTAALEVLTDRERVVFTRLVTGASNPEIARDLSIAEVTVKTHVGHILTKLGVRDRVHLVIWAHRRGLAA</sequence>
<accession>A0A7L7YZP8</accession>
<organism evidence="8 9">
    <name type="scientific">Clavibacter zhangzhiyongii</name>
    <dbReference type="NCBI Taxonomy" id="2768071"/>
    <lineage>
        <taxon>Bacteria</taxon>
        <taxon>Bacillati</taxon>
        <taxon>Actinomycetota</taxon>
        <taxon>Actinomycetes</taxon>
        <taxon>Micrococcales</taxon>
        <taxon>Microbacteriaceae</taxon>
        <taxon>Clavibacter</taxon>
    </lineage>
</organism>
<dbReference type="SMART" id="SM00421">
    <property type="entry name" value="HTH_LUXR"/>
    <property type="match status" value="1"/>
</dbReference>
<keyword evidence="9" id="KW-1185">Reference proteome</keyword>
<proteinExistence type="predicted"/>
<dbReference type="CDD" id="cd06170">
    <property type="entry name" value="LuxR_C_like"/>
    <property type="match status" value="1"/>
</dbReference>
<dbReference type="InterPro" id="IPR000792">
    <property type="entry name" value="Tscrpt_reg_LuxR_C"/>
</dbReference>
<gene>
    <name evidence="8" type="ORF">H9X71_09840</name>
</gene>
<dbReference type="InterPro" id="IPR011006">
    <property type="entry name" value="CheY-like_superfamily"/>
</dbReference>
<feature type="modified residue" description="4-aspartylphosphate" evidence="5">
    <location>
        <position position="72"/>
    </location>
</feature>
<dbReference type="Proteomes" id="UP000516660">
    <property type="component" value="Chromosome"/>
</dbReference>
<keyword evidence="4" id="KW-0804">Transcription</keyword>
<dbReference type="Pfam" id="PF00072">
    <property type="entry name" value="Response_reg"/>
    <property type="match status" value="1"/>
</dbReference>
<dbReference type="Pfam" id="PF00196">
    <property type="entry name" value="GerE"/>
    <property type="match status" value="1"/>
</dbReference>
<protein>
    <submittedName>
        <fullName evidence="8">Response regulator transcription factor</fullName>
    </submittedName>
</protein>
<reference evidence="8 9" key="1">
    <citation type="submission" date="2020-08" db="EMBL/GenBank/DDBJ databases">
        <title>Description of Clavibacter zhangzhiyonge sp. nov., a phytopathogenic actinobacterium isolated from barley seeds, causing leaf brown spot and decline.</title>
        <authorList>
            <person name="Tian Q."/>
            <person name="Chuan J."/>
            <person name="Zhao W."/>
            <person name="Li X."/>
        </authorList>
    </citation>
    <scope>NUCLEOTIDE SEQUENCE [LARGE SCALE GENOMIC DNA]</scope>
    <source>
        <strain evidence="8 9">DM1</strain>
    </source>
</reference>
<evidence type="ECO:0000256" key="4">
    <source>
        <dbReference type="ARBA" id="ARBA00023163"/>
    </source>
</evidence>
<evidence type="ECO:0000256" key="1">
    <source>
        <dbReference type="ARBA" id="ARBA00022553"/>
    </source>
</evidence>
<dbReference type="GO" id="GO:0006355">
    <property type="term" value="P:regulation of DNA-templated transcription"/>
    <property type="evidence" value="ECO:0007669"/>
    <property type="project" value="InterPro"/>
</dbReference>
<dbReference type="GO" id="GO:0000160">
    <property type="term" value="P:phosphorelay signal transduction system"/>
    <property type="evidence" value="ECO:0007669"/>
    <property type="project" value="InterPro"/>
</dbReference>
<evidence type="ECO:0000313" key="9">
    <source>
        <dbReference type="Proteomes" id="UP000516660"/>
    </source>
</evidence>
<dbReference type="KEGG" id="czh:H9X71_09840"/>
<feature type="domain" description="HTH luxR-type" evidence="6">
    <location>
        <begin position="168"/>
        <end position="233"/>
    </location>
</feature>
<evidence type="ECO:0000313" key="8">
    <source>
        <dbReference type="EMBL" id="QOD42922.1"/>
    </source>
</evidence>
<dbReference type="InterPro" id="IPR016032">
    <property type="entry name" value="Sig_transdc_resp-reg_C-effctor"/>
</dbReference>